<gene>
    <name evidence="6" type="ORF">SAMN04488023_10329</name>
</gene>
<proteinExistence type="predicted"/>
<dbReference type="Pfam" id="PF09339">
    <property type="entry name" value="HTH_IclR"/>
    <property type="match status" value="1"/>
</dbReference>
<dbReference type="GO" id="GO:0003700">
    <property type="term" value="F:DNA-binding transcription factor activity"/>
    <property type="evidence" value="ECO:0007669"/>
    <property type="project" value="TreeGrafter"/>
</dbReference>
<evidence type="ECO:0000256" key="3">
    <source>
        <dbReference type="ARBA" id="ARBA00023163"/>
    </source>
</evidence>
<dbReference type="GO" id="GO:0003677">
    <property type="term" value="F:DNA binding"/>
    <property type="evidence" value="ECO:0007669"/>
    <property type="project" value="UniProtKB-KW"/>
</dbReference>
<feature type="domain" description="IclR-ED" evidence="5">
    <location>
        <begin position="96"/>
        <end position="280"/>
    </location>
</feature>
<evidence type="ECO:0000313" key="6">
    <source>
        <dbReference type="EMBL" id="SEQ99324.1"/>
    </source>
</evidence>
<keyword evidence="1" id="KW-0805">Transcription regulation</keyword>
<keyword evidence="2" id="KW-0238">DNA-binding</keyword>
<accession>A0A1H9KJK1</accession>
<dbReference type="STRING" id="390241.SAMN04488023_10329"/>
<evidence type="ECO:0000259" key="5">
    <source>
        <dbReference type="PROSITE" id="PS51078"/>
    </source>
</evidence>
<dbReference type="PROSITE" id="PS51077">
    <property type="entry name" value="HTH_ICLR"/>
    <property type="match status" value="1"/>
</dbReference>
<reference evidence="6 7" key="1">
    <citation type="submission" date="2016-10" db="EMBL/GenBank/DDBJ databases">
        <authorList>
            <person name="de Groot N.N."/>
        </authorList>
    </citation>
    <scope>NUCLEOTIDE SEQUENCE [LARGE SCALE GENOMIC DNA]</scope>
    <source>
        <strain evidence="6 7">DSM 18610</strain>
    </source>
</reference>
<evidence type="ECO:0000313" key="7">
    <source>
        <dbReference type="Proteomes" id="UP000199572"/>
    </source>
</evidence>
<dbReference type="PANTHER" id="PTHR30136">
    <property type="entry name" value="HELIX-TURN-HELIX TRANSCRIPTIONAL REGULATOR, ICLR FAMILY"/>
    <property type="match status" value="1"/>
</dbReference>
<dbReference type="Gene3D" id="3.30.450.40">
    <property type="match status" value="1"/>
</dbReference>
<dbReference type="InterPro" id="IPR036388">
    <property type="entry name" value="WH-like_DNA-bd_sf"/>
</dbReference>
<dbReference type="SMART" id="SM00346">
    <property type="entry name" value="HTH_ICLR"/>
    <property type="match status" value="1"/>
</dbReference>
<dbReference type="PROSITE" id="PS51078">
    <property type="entry name" value="ICLR_ED"/>
    <property type="match status" value="1"/>
</dbReference>
<keyword evidence="7" id="KW-1185">Reference proteome</keyword>
<dbReference type="InterPro" id="IPR050707">
    <property type="entry name" value="HTH_MetabolicPath_Reg"/>
</dbReference>
<dbReference type="InterPro" id="IPR029016">
    <property type="entry name" value="GAF-like_dom_sf"/>
</dbReference>
<dbReference type="SUPFAM" id="SSF46785">
    <property type="entry name" value="Winged helix' DNA-binding domain"/>
    <property type="match status" value="1"/>
</dbReference>
<keyword evidence="3" id="KW-0804">Transcription</keyword>
<dbReference type="RefSeq" id="WP_245738564.1">
    <property type="nucleotide sequence ID" value="NZ_FOGG01000003.1"/>
</dbReference>
<dbReference type="Pfam" id="PF01614">
    <property type="entry name" value="IclR_C"/>
    <property type="match status" value="1"/>
</dbReference>
<dbReference type="GO" id="GO:0045892">
    <property type="term" value="P:negative regulation of DNA-templated transcription"/>
    <property type="evidence" value="ECO:0007669"/>
    <property type="project" value="TreeGrafter"/>
</dbReference>
<evidence type="ECO:0000256" key="2">
    <source>
        <dbReference type="ARBA" id="ARBA00023125"/>
    </source>
</evidence>
<dbReference type="Proteomes" id="UP000199572">
    <property type="component" value="Unassembled WGS sequence"/>
</dbReference>
<dbReference type="InterPro" id="IPR036390">
    <property type="entry name" value="WH_DNA-bd_sf"/>
</dbReference>
<sequence length="280" mass="31330">MQIKKAFCMFEIVKNTLQPNNKPMNEKESKYQAPALDKGLDILEYLSAQSIPLSQTEIAVGIEKTPNEIYRMLMSLESRGYILRDEVSGKYRLSLKLFYLSHRHSPVDELRKAAQFPLEDLANSVRQSCHLSILYMNQVMVIIHAKSPGPIALSIEEGNLFPLPLTASGKVLLAYMTDAERNKTLKTNAIFKKYPKPKQEEFLLSLEEIRKNGAYLRTSDLAAGVTDISVPVGIASDNGIIACLTISMLTALNNDKSINNEEILAEANKCVKKIEQRIGL</sequence>
<protein>
    <submittedName>
        <fullName evidence="6">Transcriptional regulator, IclR family</fullName>
    </submittedName>
</protein>
<dbReference type="SUPFAM" id="SSF55781">
    <property type="entry name" value="GAF domain-like"/>
    <property type="match status" value="1"/>
</dbReference>
<dbReference type="InterPro" id="IPR014757">
    <property type="entry name" value="Tscrpt_reg_IclR_C"/>
</dbReference>
<dbReference type="EMBL" id="FOGG01000003">
    <property type="protein sequence ID" value="SEQ99324.1"/>
    <property type="molecule type" value="Genomic_DNA"/>
</dbReference>
<dbReference type="AlphaFoldDB" id="A0A1H9KJK1"/>
<name>A0A1H9KJK1_9SPHI</name>
<dbReference type="InterPro" id="IPR005471">
    <property type="entry name" value="Tscrpt_reg_IclR_N"/>
</dbReference>
<evidence type="ECO:0000256" key="1">
    <source>
        <dbReference type="ARBA" id="ARBA00023015"/>
    </source>
</evidence>
<evidence type="ECO:0000259" key="4">
    <source>
        <dbReference type="PROSITE" id="PS51077"/>
    </source>
</evidence>
<dbReference type="PANTHER" id="PTHR30136:SF7">
    <property type="entry name" value="HTH-TYPE TRANSCRIPTIONAL REGULATOR KDGR-RELATED"/>
    <property type="match status" value="1"/>
</dbReference>
<organism evidence="6 7">
    <name type="scientific">Pedobacter rhizosphaerae</name>
    <dbReference type="NCBI Taxonomy" id="390241"/>
    <lineage>
        <taxon>Bacteria</taxon>
        <taxon>Pseudomonadati</taxon>
        <taxon>Bacteroidota</taxon>
        <taxon>Sphingobacteriia</taxon>
        <taxon>Sphingobacteriales</taxon>
        <taxon>Sphingobacteriaceae</taxon>
        <taxon>Pedobacter</taxon>
    </lineage>
</organism>
<feature type="domain" description="HTH iclR-type" evidence="4">
    <location>
        <begin position="33"/>
        <end position="95"/>
    </location>
</feature>
<dbReference type="Gene3D" id="1.10.10.10">
    <property type="entry name" value="Winged helix-like DNA-binding domain superfamily/Winged helix DNA-binding domain"/>
    <property type="match status" value="1"/>
</dbReference>